<dbReference type="PANTHER" id="PTHR33880">
    <property type="entry name" value="EXPRESSED PROTEIN"/>
    <property type="match status" value="1"/>
</dbReference>
<accession>A0AB34JXF5</accession>
<dbReference type="AlphaFoldDB" id="A0AB34JXF5"/>
<evidence type="ECO:0000313" key="2">
    <source>
        <dbReference type="EMBL" id="KAL1525608.1"/>
    </source>
</evidence>
<sequence>MPSRVALLLLALLDAALACGPEPPVWPDQFMLVQRKVVDPGTQQQNASVVTWYDYVNGANLLQISPDNNNSDVLWDLELNSHSSYYITPSRRTCMPMQFPVGILRPDWLQNATFLGMRSVAGRSAMAWTKVDFIDYYADPVTCEPVSWYFHSMKASFHTVLFVPNHTVPDLSWFKPPNYCKTTA</sequence>
<gene>
    <name evidence="2" type="ORF">AB1Y20_020461</name>
</gene>
<dbReference type="EMBL" id="JBGBPQ010000004">
    <property type="protein sequence ID" value="KAL1525608.1"/>
    <property type="molecule type" value="Genomic_DNA"/>
</dbReference>
<comment type="caution">
    <text evidence="2">The sequence shown here is derived from an EMBL/GenBank/DDBJ whole genome shotgun (WGS) entry which is preliminary data.</text>
</comment>
<protein>
    <recommendedName>
        <fullName evidence="4">Phospholipase B-like</fullName>
    </recommendedName>
</protein>
<evidence type="ECO:0000313" key="3">
    <source>
        <dbReference type="Proteomes" id="UP001515480"/>
    </source>
</evidence>
<evidence type="ECO:0008006" key="4">
    <source>
        <dbReference type="Google" id="ProtNLM"/>
    </source>
</evidence>
<keyword evidence="1" id="KW-0732">Signal</keyword>
<reference evidence="2 3" key="1">
    <citation type="journal article" date="2024" name="Science">
        <title>Giant polyketide synthase enzymes in the biosynthesis of giant marine polyether toxins.</title>
        <authorList>
            <person name="Fallon T.R."/>
            <person name="Shende V.V."/>
            <person name="Wierzbicki I.H."/>
            <person name="Pendleton A.L."/>
            <person name="Watervoot N.F."/>
            <person name="Auber R.P."/>
            <person name="Gonzalez D.J."/>
            <person name="Wisecaver J.H."/>
            <person name="Moore B.S."/>
        </authorList>
    </citation>
    <scope>NUCLEOTIDE SEQUENCE [LARGE SCALE GENOMIC DNA]</scope>
    <source>
        <strain evidence="2 3">12B1</strain>
    </source>
</reference>
<organism evidence="2 3">
    <name type="scientific">Prymnesium parvum</name>
    <name type="common">Toxic golden alga</name>
    <dbReference type="NCBI Taxonomy" id="97485"/>
    <lineage>
        <taxon>Eukaryota</taxon>
        <taxon>Haptista</taxon>
        <taxon>Haptophyta</taxon>
        <taxon>Prymnesiophyceae</taxon>
        <taxon>Prymnesiales</taxon>
        <taxon>Prymnesiaceae</taxon>
        <taxon>Prymnesium</taxon>
    </lineage>
</organism>
<feature type="signal peptide" evidence="1">
    <location>
        <begin position="1"/>
        <end position="18"/>
    </location>
</feature>
<name>A0AB34JXF5_PRYPA</name>
<evidence type="ECO:0000256" key="1">
    <source>
        <dbReference type="SAM" id="SignalP"/>
    </source>
</evidence>
<feature type="chain" id="PRO_5044245749" description="Phospholipase B-like" evidence="1">
    <location>
        <begin position="19"/>
        <end position="184"/>
    </location>
</feature>
<dbReference type="Proteomes" id="UP001515480">
    <property type="component" value="Unassembled WGS sequence"/>
</dbReference>
<proteinExistence type="predicted"/>
<dbReference type="PANTHER" id="PTHR33880:SF19">
    <property type="entry name" value="EXPRESSED PROTEIN"/>
    <property type="match status" value="1"/>
</dbReference>
<keyword evidence="3" id="KW-1185">Reference proteome</keyword>
<dbReference type="InterPro" id="IPR038941">
    <property type="entry name" value="At4g14100-like"/>
</dbReference>